<evidence type="ECO:0000313" key="9">
    <source>
        <dbReference type="Proteomes" id="UP000007801"/>
    </source>
</evidence>
<dbReference type="PANTHER" id="PTHR11266">
    <property type="entry name" value="PEROXISOMAL MEMBRANE PROTEIN 2, PXMP2 MPV17"/>
    <property type="match status" value="1"/>
</dbReference>
<feature type="transmembrane region" description="Helical" evidence="7">
    <location>
        <begin position="42"/>
        <end position="60"/>
    </location>
</feature>
<dbReference type="STRING" id="7217.B3MRV5"/>
<gene>
    <name evidence="8" type="primary">Dana\GF20925</name>
    <name evidence="8" type="synonym">dana_GLEANR_4165</name>
    <name evidence="8" type="ORF">GF20925</name>
</gene>
<dbReference type="eggNOG" id="KOG1944">
    <property type="taxonomic scope" value="Eukaryota"/>
</dbReference>
<dbReference type="FunCoup" id="B3MRV5">
    <property type="interactions" value="400"/>
</dbReference>
<dbReference type="GO" id="GO:0015267">
    <property type="term" value="F:channel activity"/>
    <property type="evidence" value="ECO:0007669"/>
    <property type="project" value="TreeGrafter"/>
</dbReference>
<dbReference type="Proteomes" id="UP000007801">
    <property type="component" value="Unassembled WGS sequence"/>
</dbReference>
<dbReference type="KEGG" id="dan:6503616"/>
<dbReference type="InterPro" id="IPR007248">
    <property type="entry name" value="Mpv17_PMP22"/>
</dbReference>
<organism evidence="8 9">
    <name type="scientific">Drosophila ananassae</name>
    <name type="common">Fruit fly</name>
    <dbReference type="NCBI Taxonomy" id="7217"/>
    <lineage>
        <taxon>Eukaryota</taxon>
        <taxon>Metazoa</taxon>
        <taxon>Ecdysozoa</taxon>
        <taxon>Arthropoda</taxon>
        <taxon>Hexapoda</taxon>
        <taxon>Insecta</taxon>
        <taxon>Pterygota</taxon>
        <taxon>Neoptera</taxon>
        <taxon>Endopterygota</taxon>
        <taxon>Diptera</taxon>
        <taxon>Brachycera</taxon>
        <taxon>Muscomorpha</taxon>
        <taxon>Ephydroidea</taxon>
        <taxon>Drosophilidae</taxon>
        <taxon>Drosophila</taxon>
        <taxon>Sophophora</taxon>
    </lineage>
</organism>
<dbReference type="GeneID" id="6503616"/>
<feature type="transmembrane region" description="Helical" evidence="7">
    <location>
        <begin position="135"/>
        <end position="157"/>
    </location>
</feature>
<dbReference type="AlphaFoldDB" id="B3MRV5"/>
<evidence type="ECO:0000256" key="4">
    <source>
        <dbReference type="ARBA" id="ARBA00022989"/>
    </source>
</evidence>
<evidence type="ECO:0000313" key="8">
    <source>
        <dbReference type="EMBL" id="EDV34510.1"/>
    </source>
</evidence>
<evidence type="ECO:0000256" key="7">
    <source>
        <dbReference type="RuleBase" id="RU363053"/>
    </source>
</evidence>
<dbReference type="PANTHER" id="PTHR11266:SF17">
    <property type="entry name" value="PROTEIN MPV17"/>
    <property type="match status" value="1"/>
</dbReference>
<evidence type="ECO:0000256" key="6">
    <source>
        <dbReference type="ARBA" id="ARBA00049743"/>
    </source>
</evidence>
<keyword evidence="4 7" id="KW-1133">Transmembrane helix</keyword>
<dbReference type="OrthoDB" id="430207at2759"/>
<keyword evidence="3 7" id="KW-0812">Transmembrane</keyword>
<keyword evidence="5 7" id="KW-0472">Membrane</keyword>
<dbReference type="GO" id="GO:0016020">
    <property type="term" value="C:membrane"/>
    <property type="evidence" value="ECO:0007669"/>
    <property type="project" value="UniProtKB-SubCell"/>
</dbReference>
<dbReference type="GO" id="GO:1901858">
    <property type="term" value="P:regulation of mitochondrial DNA metabolic process"/>
    <property type="evidence" value="ECO:0007669"/>
    <property type="project" value="TreeGrafter"/>
</dbReference>
<evidence type="ECO:0000256" key="1">
    <source>
        <dbReference type="ARBA" id="ARBA00004141"/>
    </source>
</evidence>
<protein>
    <recommendedName>
        <fullName evidence="6">Mitochondrial inner membrane protein Mpv17</fullName>
    </recommendedName>
</protein>
<sequence length="167" mass="19302">MALRAYVAESINVAAIMGVGDGIAQFLIEKRSLSDWDVGRTARFSALGFVVVGPVLRTWFTFMESRVSKKHTPMRRGLTKMVMDQGLFAPVFTLAMSYMVPKINGEEEEKIRNRIRDTYFTILSRNYMLWPMAQFINFSFVPLQYQVIYVQCIALLWNSYLSMMLNK</sequence>
<dbReference type="OMA" id="WYQSKLA"/>
<evidence type="ECO:0000256" key="3">
    <source>
        <dbReference type="ARBA" id="ARBA00022692"/>
    </source>
</evidence>
<dbReference type="PhylomeDB" id="B3MRV5"/>
<name>B3MRV5_DROAN</name>
<dbReference type="InParanoid" id="B3MRV5"/>
<dbReference type="CTD" id="4358"/>
<comment type="similarity">
    <text evidence="2 7">Belongs to the peroxisomal membrane protein PXMP2/4 family.</text>
</comment>
<keyword evidence="9" id="KW-1185">Reference proteome</keyword>
<evidence type="ECO:0000256" key="5">
    <source>
        <dbReference type="ARBA" id="ARBA00023136"/>
    </source>
</evidence>
<accession>B3MRV5</accession>
<dbReference type="EMBL" id="CH902622">
    <property type="protein sequence ID" value="EDV34510.1"/>
    <property type="molecule type" value="Genomic_DNA"/>
</dbReference>
<dbReference type="GO" id="GO:0005739">
    <property type="term" value="C:mitochondrion"/>
    <property type="evidence" value="ECO:0007669"/>
    <property type="project" value="TreeGrafter"/>
</dbReference>
<evidence type="ECO:0000256" key="2">
    <source>
        <dbReference type="ARBA" id="ARBA00006824"/>
    </source>
</evidence>
<proteinExistence type="inferred from homology"/>
<dbReference type="HOGENOM" id="CLU_049109_8_3_1"/>
<reference evidence="8 9" key="1">
    <citation type="journal article" date="2007" name="Nature">
        <title>Evolution of genes and genomes on the Drosophila phylogeny.</title>
        <authorList>
            <consortium name="Drosophila 12 Genomes Consortium"/>
            <person name="Clark A.G."/>
            <person name="Eisen M.B."/>
            <person name="Smith D.R."/>
            <person name="Bergman C.M."/>
            <person name="Oliver B."/>
            <person name="Markow T.A."/>
            <person name="Kaufman T.C."/>
            <person name="Kellis M."/>
            <person name="Gelbart W."/>
            <person name="Iyer V.N."/>
            <person name="Pollard D.A."/>
            <person name="Sackton T.B."/>
            <person name="Larracuente A.M."/>
            <person name="Singh N.D."/>
            <person name="Abad J.P."/>
            <person name="Abt D.N."/>
            <person name="Adryan B."/>
            <person name="Aguade M."/>
            <person name="Akashi H."/>
            <person name="Anderson W.W."/>
            <person name="Aquadro C.F."/>
            <person name="Ardell D.H."/>
            <person name="Arguello R."/>
            <person name="Artieri C.G."/>
            <person name="Barbash D.A."/>
            <person name="Barker D."/>
            <person name="Barsanti P."/>
            <person name="Batterham P."/>
            <person name="Batzoglou S."/>
            <person name="Begun D."/>
            <person name="Bhutkar A."/>
            <person name="Blanco E."/>
            <person name="Bosak S.A."/>
            <person name="Bradley R.K."/>
            <person name="Brand A.D."/>
            <person name="Brent M.R."/>
            <person name="Brooks A.N."/>
            <person name="Brown R.H."/>
            <person name="Butlin R.K."/>
            <person name="Caggese C."/>
            <person name="Calvi B.R."/>
            <person name="Bernardo de Carvalho A."/>
            <person name="Caspi A."/>
            <person name="Castrezana S."/>
            <person name="Celniker S.E."/>
            <person name="Chang J.L."/>
            <person name="Chapple C."/>
            <person name="Chatterji S."/>
            <person name="Chinwalla A."/>
            <person name="Civetta A."/>
            <person name="Clifton S.W."/>
            <person name="Comeron J.M."/>
            <person name="Costello J.C."/>
            <person name="Coyne J.A."/>
            <person name="Daub J."/>
            <person name="David R.G."/>
            <person name="Delcher A.L."/>
            <person name="Delehaunty K."/>
            <person name="Do C.B."/>
            <person name="Ebling H."/>
            <person name="Edwards K."/>
            <person name="Eickbush T."/>
            <person name="Evans J.D."/>
            <person name="Filipski A."/>
            <person name="Findeiss S."/>
            <person name="Freyhult E."/>
            <person name="Fulton L."/>
            <person name="Fulton R."/>
            <person name="Garcia A.C."/>
            <person name="Gardiner A."/>
            <person name="Garfield D.A."/>
            <person name="Garvin B.E."/>
            <person name="Gibson G."/>
            <person name="Gilbert D."/>
            <person name="Gnerre S."/>
            <person name="Godfrey J."/>
            <person name="Good R."/>
            <person name="Gotea V."/>
            <person name="Gravely B."/>
            <person name="Greenberg A.J."/>
            <person name="Griffiths-Jones S."/>
            <person name="Gross S."/>
            <person name="Guigo R."/>
            <person name="Gustafson E.A."/>
            <person name="Haerty W."/>
            <person name="Hahn M.W."/>
            <person name="Halligan D.L."/>
            <person name="Halpern A.L."/>
            <person name="Halter G.M."/>
            <person name="Han M.V."/>
            <person name="Heger A."/>
            <person name="Hillier L."/>
            <person name="Hinrichs A.S."/>
            <person name="Holmes I."/>
            <person name="Hoskins R.A."/>
            <person name="Hubisz M.J."/>
            <person name="Hultmark D."/>
            <person name="Huntley M.A."/>
            <person name="Jaffe D.B."/>
            <person name="Jagadeeshan S."/>
            <person name="Jeck W.R."/>
            <person name="Johnson J."/>
            <person name="Jones C.D."/>
            <person name="Jordan W.C."/>
            <person name="Karpen G.H."/>
            <person name="Kataoka E."/>
            <person name="Keightley P.D."/>
            <person name="Kheradpour P."/>
            <person name="Kirkness E.F."/>
            <person name="Koerich L.B."/>
            <person name="Kristiansen K."/>
            <person name="Kudrna D."/>
            <person name="Kulathinal R.J."/>
            <person name="Kumar S."/>
            <person name="Kwok R."/>
            <person name="Lander E."/>
            <person name="Langley C.H."/>
            <person name="Lapoint R."/>
            <person name="Lazzaro B.P."/>
            <person name="Lee S.J."/>
            <person name="Levesque L."/>
            <person name="Li R."/>
            <person name="Lin C.F."/>
            <person name="Lin M.F."/>
            <person name="Lindblad-Toh K."/>
            <person name="Llopart A."/>
            <person name="Long M."/>
            <person name="Low L."/>
            <person name="Lozovsky E."/>
            <person name="Lu J."/>
            <person name="Luo M."/>
            <person name="Machado C.A."/>
            <person name="Makalowski W."/>
            <person name="Marzo M."/>
            <person name="Matsuda M."/>
            <person name="Matzkin L."/>
            <person name="McAllister B."/>
            <person name="McBride C.S."/>
            <person name="McKernan B."/>
            <person name="McKernan K."/>
            <person name="Mendez-Lago M."/>
            <person name="Minx P."/>
            <person name="Mollenhauer M.U."/>
            <person name="Montooth K."/>
            <person name="Mount S.M."/>
            <person name="Mu X."/>
            <person name="Myers E."/>
            <person name="Negre B."/>
            <person name="Newfeld S."/>
            <person name="Nielsen R."/>
            <person name="Noor M.A."/>
            <person name="O'Grady P."/>
            <person name="Pachter L."/>
            <person name="Papaceit M."/>
            <person name="Parisi M.J."/>
            <person name="Parisi M."/>
            <person name="Parts L."/>
            <person name="Pedersen J.S."/>
            <person name="Pesole G."/>
            <person name="Phillippy A.M."/>
            <person name="Ponting C.P."/>
            <person name="Pop M."/>
            <person name="Porcelli D."/>
            <person name="Powell J.R."/>
            <person name="Prohaska S."/>
            <person name="Pruitt K."/>
            <person name="Puig M."/>
            <person name="Quesneville H."/>
            <person name="Ram K.R."/>
            <person name="Rand D."/>
            <person name="Rasmussen M.D."/>
            <person name="Reed L.K."/>
            <person name="Reenan R."/>
            <person name="Reily A."/>
            <person name="Remington K.A."/>
            <person name="Rieger T.T."/>
            <person name="Ritchie M.G."/>
            <person name="Robin C."/>
            <person name="Rogers Y.H."/>
            <person name="Rohde C."/>
            <person name="Rozas J."/>
            <person name="Rubenfield M.J."/>
            <person name="Ruiz A."/>
            <person name="Russo S."/>
            <person name="Salzberg S.L."/>
            <person name="Sanchez-Gracia A."/>
            <person name="Saranga D.J."/>
            <person name="Sato H."/>
            <person name="Schaeffer S.W."/>
            <person name="Schatz M.C."/>
            <person name="Schlenke T."/>
            <person name="Schwartz R."/>
            <person name="Segarra C."/>
            <person name="Singh R.S."/>
            <person name="Sirot L."/>
            <person name="Sirota M."/>
            <person name="Sisneros N.B."/>
            <person name="Smith C.D."/>
            <person name="Smith T.F."/>
            <person name="Spieth J."/>
            <person name="Stage D.E."/>
            <person name="Stark A."/>
            <person name="Stephan W."/>
            <person name="Strausberg R.L."/>
            <person name="Strempel S."/>
            <person name="Sturgill D."/>
            <person name="Sutton G."/>
            <person name="Sutton G.G."/>
            <person name="Tao W."/>
            <person name="Teichmann S."/>
            <person name="Tobari Y.N."/>
            <person name="Tomimura Y."/>
            <person name="Tsolas J.M."/>
            <person name="Valente V.L."/>
            <person name="Venter E."/>
            <person name="Venter J.C."/>
            <person name="Vicario S."/>
            <person name="Vieira F.G."/>
            <person name="Vilella A.J."/>
            <person name="Villasante A."/>
            <person name="Walenz B."/>
            <person name="Wang J."/>
            <person name="Wasserman M."/>
            <person name="Watts T."/>
            <person name="Wilson D."/>
            <person name="Wilson R.K."/>
            <person name="Wing R.A."/>
            <person name="Wolfner M.F."/>
            <person name="Wong A."/>
            <person name="Wong G.K."/>
            <person name="Wu C.I."/>
            <person name="Wu G."/>
            <person name="Yamamoto D."/>
            <person name="Yang H.P."/>
            <person name="Yang S.P."/>
            <person name="Yorke J.A."/>
            <person name="Yoshida K."/>
            <person name="Zdobnov E."/>
            <person name="Zhang P."/>
            <person name="Zhang Y."/>
            <person name="Zimin A.V."/>
            <person name="Baldwin J."/>
            <person name="Abdouelleil A."/>
            <person name="Abdulkadir J."/>
            <person name="Abebe A."/>
            <person name="Abera B."/>
            <person name="Abreu J."/>
            <person name="Acer S.C."/>
            <person name="Aftuck L."/>
            <person name="Alexander A."/>
            <person name="An P."/>
            <person name="Anderson E."/>
            <person name="Anderson S."/>
            <person name="Arachi H."/>
            <person name="Azer M."/>
            <person name="Bachantsang P."/>
            <person name="Barry A."/>
            <person name="Bayul T."/>
            <person name="Berlin A."/>
            <person name="Bessette D."/>
            <person name="Bloom T."/>
            <person name="Blye J."/>
            <person name="Boguslavskiy L."/>
            <person name="Bonnet C."/>
            <person name="Boukhgalter B."/>
            <person name="Bourzgui I."/>
            <person name="Brown A."/>
            <person name="Cahill P."/>
            <person name="Channer S."/>
            <person name="Cheshatsang Y."/>
            <person name="Chuda L."/>
            <person name="Citroen M."/>
            <person name="Collymore A."/>
            <person name="Cooke P."/>
            <person name="Costello M."/>
            <person name="D'Aco K."/>
            <person name="Daza R."/>
            <person name="De Haan G."/>
            <person name="DeGray S."/>
            <person name="DeMaso C."/>
            <person name="Dhargay N."/>
            <person name="Dooley K."/>
            <person name="Dooley E."/>
            <person name="Doricent M."/>
            <person name="Dorje P."/>
            <person name="Dorjee K."/>
            <person name="Dupes A."/>
            <person name="Elong R."/>
            <person name="Falk J."/>
            <person name="Farina A."/>
            <person name="Faro S."/>
            <person name="Ferguson D."/>
            <person name="Fisher S."/>
            <person name="Foley C.D."/>
            <person name="Franke A."/>
            <person name="Friedrich D."/>
            <person name="Gadbois L."/>
            <person name="Gearin G."/>
            <person name="Gearin C.R."/>
            <person name="Giannoukos G."/>
            <person name="Goode T."/>
            <person name="Graham J."/>
            <person name="Grandbois E."/>
            <person name="Grewal S."/>
            <person name="Gyaltsen K."/>
            <person name="Hafez N."/>
            <person name="Hagos B."/>
            <person name="Hall J."/>
            <person name="Henson C."/>
            <person name="Hollinger A."/>
            <person name="Honan T."/>
            <person name="Huard M.D."/>
            <person name="Hughes L."/>
            <person name="Hurhula B."/>
            <person name="Husby M.E."/>
            <person name="Kamat A."/>
            <person name="Kanga B."/>
            <person name="Kashin S."/>
            <person name="Khazanovich D."/>
            <person name="Kisner P."/>
            <person name="Lance K."/>
            <person name="Lara M."/>
            <person name="Lee W."/>
            <person name="Lennon N."/>
            <person name="Letendre F."/>
            <person name="LeVine R."/>
            <person name="Lipovsky A."/>
            <person name="Liu X."/>
            <person name="Liu J."/>
            <person name="Liu S."/>
            <person name="Lokyitsang T."/>
            <person name="Lokyitsang Y."/>
            <person name="Lubonja R."/>
            <person name="Lui A."/>
            <person name="MacDonald P."/>
            <person name="Magnisalis V."/>
            <person name="Maru K."/>
            <person name="Matthews C."/>
            <person name="McCusker W."/>
            <person name="McDonough S."/>
            <person name="Mehta T."/>
            <person name="Meldrim J."/>
            <person name="Meneus L."/>
            <person name="Mihai O."/>
            <person name="Mihalev A."/>
            <person name="Mihova T."/>
            <person name="Mittelman R."/>
            <person name="Mlenga V."/>
            <person name="Montmayeur A."/>
            <person name="Mulrain L."/>
            <person name="Navidi A."/>
            <person name="Naylor J."/>
            <person name="Negash T."/>
            <person name="Nguyen T."/>
            <person name="Nguyen N."/>
            <person name="Nicol R."/>
            <person name="Norbu C."/>
            <person name="Norbu N."/>
            <person name="Novod N."/>
            <person name="O'Neill B."/>
            <person name="Osman S."/>
            <person name="Markiewicz E."/>
            <person name="Oyono O.L."/>
            <person name="Patti C."/>
            <person name="Phunkhang P."/>
            <person name="Pierre F."/>
            <person name="Priest M."/>
            <person name="Raghuraman S."/>
            <person name="Rege F."/>
            <person name="Reyes R."/>
            <person name="Rise C."/>
            <person name="Rogov P."/>
            <person name="Ross K."/>
            <person name="Ryan E."/>
            <person name="Settipalli S."/>
            <person name="Shea T."/>
            <person name="Sherpa N."/>
            <person name="Shi L."/>
            <person name="Shih D."/>
            <person name="Sparrow T."/>
            <person name="Spaulding J."/>
            <person name="Stalker J."/>
            <person name="Stange-Thomann N."/>
            <person name="Stavropoulos S."/>
            <person name="Stone C."/>
            <person name="Strader C."/>
            <person name="Tesfaye S."/>
            <person name="Thomson T."/>
            <person name="Thoulutsang Y."/>
            <person name="Thoulutsang D."/>
            <person name="Topham K."/>
            <person name="Topping I."/>
            <person name="Tsamla T."/>
            <person name="Vassiliev H."/>
            <person name="Vo A."/>
            <person name="Wangchuk T."/>
            <person name="Wangdi T."/>
            <person name="Weiand M."/>
            <person name="Wilkinson J."/>
            <person name="Wilson A."/>
            <person name="Yadav S."/>
            <person name="Young G."/>
            <person name="Yu Q."/>
            <person name="Zembek L."/>
            <person name="Zhong D."/>
            <person name="Zimmer A."/>
            <person name="Zwirko Z."/>
            <person name="Jaffe D.B."/>
            <person name="Alvarez P."/>
            <person name="Brockman W."/>
            <person name="Butler J."/>
            <person name="Chin C."/>
            <person name="Gnerre S."/>
            <person name="Grabherr M."/>
            <person name="Kleber M."/>
            <person name="Mauceli E."/>
            <person name="MacCallum I."/>
        </authorList>
    </citation>
    <scope>NUCLEOTIDE SEQUENCE [LARGE SCALE GENOMIC DNA]</scope>
    <source>
        <strain evidence="9">Tucson 14024-0371.13</strain>
    </source>
</reference>
<comment type="subcellular location">
    <subcellularLocation>
        <location evidence="1">Membrane</location>
        <topology evidence="1">Multi-pass membrane protein</topology>
    </subcellularLocation>
</comment>
<dbReference type="Pfam" id="PF04117">
    <property type="entry name" value="Mpv17_PMP22"/>
    <property type="match status" value="1"/>
</dbReference>